<proteinExistence type="inferred from homology"/>
<keyword evidence="4" id="KW-0963">Cytoplasm</keyword>
<organism evidence="8 9">
    <name type="scientific">Anisakis simplex</name>
    <name type="common">Herring worm</name>
    <dbReference type="NCBI Taxonomy" id="6269"/>
    <lineage>
        <taxon>Eukaryota</taxon>
        <taxon>Metazoa</taxon>
        <taxon>Ecdysozoa</taxon>
        <taxon>Nematoda</taxon>
        <taxon>Chromadorea</taxon>
        <taxon>Rhabditida</taxon>
        <taxon>Spirurina</taxon>
        <taxon>Ascaridomorpha</taxon>
        <taxon>Ascaridoidea</taxon>
        <taxon>Anisakidae</taxon>
        <taxon>Anisakis</taxon>
        <taxon>Anisakis simplex complex</taxon>
    </lineage>
</organism>
<sequence length="122" mass="14365">MQQFRFSKSRNTNALILKIDRNDQKLLIDERLEDCTIEEICDELPSQQPRYILISYKLTHSDGRESFPLCLIFYTPSDCCPDVQMLYAGSRNNLVRECQLTRSIEIREVEELTQELLDSKMN</sequence>
<evidence type="ECO:0000256" key="6">
    <source>
        <dbReference type="PIRNR" id="PIRNR001788"/>
    </source>
</evidence>
<keyword evidence="5" id="KW-0539">Nucleus</keyword>
<dbReference type="SUPFAM" id="SSF55753">
    <property type="entry name" value="Actin depolymerizing proteins"/>
    <property type="match status" value="1"/>
</dbReference>
<dbReference type="GO" id="GO:0003779">
    <property type="term" value="F:actin binding"/>
    <property type="evidence" value="ECO:0007669"/>
    <property type="project" value="InterPro"/>
</dbReference>
<dbReference type="SMART" id="SM00102">
    <property type="entry name" value="ADF"/>
    <property type="match status" value="1"/>
</dbReference>
<gene>
    <name evidence="8" type="ORF">ASIM_LOCUS12116</name>
</gene>
<evidence type="ECO:0000259" key="7">
    <source>
        <dbReference type="PROSITE" id="PS51263"/>
    </source>
</evidence>
<dbReference type="CDD" id="cd11283">
    <property type="entry name" value="ADF_GMF-beta_like"/>
    <property type="match status" value="1"/>
</dbReference>
<dbReference type="InterPro" id="IPR011171">
    <property type="entry name" value="GMF"/>
</dbReference>
<evidence type="ECO:0000256" key="3">
    <source>
        <dbReference type="ARBA" id="ARBA00010055"/>
    </source>
</evidence>
<evidence type="ECO:0000313" key="8">
    <source>
        <dbReference type="EMBL" id="VDK46609.1"/>
    </source>
</evidence>
<evidence type="ECO:0000256" key="4">
    <source>
        <dbReference type="ARBA" id="ARBA00022490"/>
    </source>
</evidence>
<dbReference type="GO" id="GO:0071933">
    <property type="term" value="F:Arp2/3 complex binding"/>
    <property type="evidence" value="ECO:0007669"/>
    <property type="project" value="InterPro"/>
</dbReference>
<dbReference type="Pfam" id="PF00241">
    <property type="entry name" value="Cofilin_ADF"/>
    <property type="match status" value="1"/>
</dbReference>
<evidence type="ECO:0000256" key="5">
    <source>
        <dbReference type="ARBA" id="ARBA00023242"/>
    </source>
</evidence>
<dbReference type="EMBL" id="UYRR01031141">
    <property type="protein sequence ID" value="VDK46609.1"/>
    <property type="molecule type" value="Genomic_DNA"/>
</dbReference>
<dbReference type="Gene3D" id="3.40.20.10">
    <property type="entry name" value="Severin"/>
    <property type="match status" value="1"/>
</dbReference>
<dbReference type="GO" id="GO:0034316">
    <property type="term" value="P:negative regulation of Arp2/3 complex-mediated actin nucleation"/>
    <property type="evidence" value="ECO:0007669"/>
    <property type="project" value="TreeGrafter"/>
</dbReference>
<dbReference type="InterPro" id="IPR029006">
    <property type="entry name" value="ADF-H/Gelsolin-like_dom_sf"/>
</dbReference>
<dbReference type="PIRSF" id="PIRSF001788">
    <property type="entry name" value="GMF-beta"/>
    <property type="match status" value="1"/>
</dbReference>
<evidence type="ECO:0000256" key="1">
    <source>
        <dbReference type="ARBA" id="ARBA00004123"/>
    </source>
</evidence>
<evidence type="ECO:0000313" key="9">
    <source>
        <dbReference type="Proteomes" id="UP000267096"/>
    </source>
</evidence>
<dbReference type="OrthoDB" id="3919494at2759"/>
<accession>A0A3P6QDE5</accession>
<dbReference type="PROSITE" id="PS51263">
    <property type="entry name" value="ADF_H"/>
    <property type="match status" value="1"/>
</dbReference>
<dbReference type="AlphaFoldDB" id="A0A3P6QDE5"/>
<evidence type="ECO:0000256" key="2">
    <source>
        <dbReference type="ARBA" id="ARBA00004496"/>
    </source>
</evidence>
<comment type="similarity">
    <text evidence="3 6">Belongs to the actin-binding proteins ADF family. GMF subfamily.</text>
</comment>
<dbReference type="InterPro" id="IPR002108">
    <property type="entry name" value="ADF-H"/>
</dbReference>
<dbReference type="GO" id="GO:0071846">
    <property type="term" value="P:actin filament debranching"/>
    <property type="evidence" value="ECO:0007669"/>
    <property type="project" value="InterPro"/>
</dbReference>
<feature type="domain" description="ADF-H" evidence="7">
    <location>
        <begin position="1"/>
        <end position="122"/>
    </location>
</feature>
<dbReference type="PANTHER" id="PTHR11249:SF2">
    <property type="entry name" value="GLIA MATURATION FACTOR"/>
    <property type="match status" value="1"/>
</dbReference>
<comment type="subcellular location">
    <subcellularLocation>
        <location evidence="2">Cytoplasm</location>
    </subcellularLocation>
    <subcellularLocation>
        <location evidence="1">Nucleus</location>
    </subcellularLocation>
</comment>
<dbReference type="Proteomes" id="UP000267096">
    <property type="component" value="Unassembled WGS sequence"/>
</dbReference>
<protein>
    <recommendedName>
        <fullName evidence="7">ADF-H domain-containing protein</fullName>
    </recommendedName>
</protein>
<dbReference type="FunFam" id="3.40.20.10:FF:000026">
    <property type="entry name" value="Glia maturation factor"/>
    <property type="match status" value="1"/>
</dbReference>
<reference evidence="8 9" key="1">
    <citation type="submission" date="2018-11" db="EMBL/GenBank/DDBJ databases">
        <authorList>
            <consortium name="Pathogen Informatics"/>
        </authorList>
    </citation>
    <scope>NUCLEOTIDE SEQUENCE [LARGE SCALE GENOMIC DNA]</scope>
</reference>
<dbReference type="GO" id="GO:0005634">
    <property type="term" value="C:nucleus"/>
    <property type="evidence" value="ECO:0007669"/>
    <property type="project" value="UniProtKB-SubCell"/>
</dbReference>
<keyword evidence="9" id="KW-1185">Reference proteome</keyword>
<name>A0A3P6QDE5_ANISI</name>
<dbReference type="GO" id="GO:0030864">
    <property type="term" value="C:cortical actin cytoskeleton"/>
    <property type="evidence" value="ECO:0007669"/>
    <property type="project" value="TreeGrafter"/>
</dbReference>
<dbReference type="PANTHER" id="PTHR11249">
    <property type="entry name" value="GLIAL FACTOR NATURATION FACTOR"/>
    <property type="match status" value="1"/>
</dbReference>